<dbReference type="Proteomes" id="UP000054630">
    <property type="component" value="Unassembled WGS sequence"/>
</dbReference>
<feature type="domain" description="Integrase zinc-binding" evidence="2">
    <location>
        <begin position="70"/>
        <end position="125"/>
    </location>
</feature>
<dbReference type="STRING" id="6336.A0A0V0SE51"/>
<dbReference type="PANTHER" id="PTHR37984">
    <property type="entry name" value="PROTEIN CBG26694"/>
    <property type="match status" value="1"/>
</dbReference>
<dbReference type="EC" id="2.7.7.49" evidence="1"/>
<evidence type="ECO:0000313" key="3">
    <source>
        <dbReference type="EMBL" id="KRX25002.1"/>
    </source>
</evidence>
<dbReference type="InterPro" id="IPR050951">
    <property type="entry name" value="Retrovirus_Pol_polyprotein"/>
</dbReference>
<comment type="caution">
    <text evidence="3">The sequence shown here is derived from an EMBL/GenBank/DDBJ whole genome shotgun (WGS) entry which is preliminary data.</text>
</comment>
<gene>
    <name evidence="3" type="ORF">T07_7426</name>
</gene>
<sequence>MVKQWQEDDSEIQQVITWLSTNSWPDKTPEGSRKLKSFWAQRRRIKMTNGVLTREWEALGTNKKMLLPVIPRTRVPEVLDLIHNHPTGGHLWVAKSLEKIQQRFYWPQQREDVEDWCRLCDACASR</sequence>
<evidence type="ECO:0000313" key="4">
    <source>
        <dbReference type="Proteomes" id="UP000054630"/>
    </source>
</evidence>
<dbReference type="Pfam" id="PF17921">
    <property type="entry name" value="Integrase_H2C2"/>
    <property type="match status" value="1"/>
</dbReference>
<dbReference type="GO" id="GO:0003964">
    <property type="term" value="F:RNA-directed DNA polymerase activity"/>
    <property type="evidence" value="ECO:0007669"/>
    <property type="project" value="UniProtKB-EC"/>
</dbReference>
<dbReference type="EMBL" id="JYDL01000014">
    <property type="protein sequence ID" value="KRX25002.1"/>
    <property type="molecule type" value="Genomic_DNA"/>
</dbReference>
<proteinExistence type="predicted"/>
<organism evidence="3 4">
    <name type="scientific">Trichinella nelsoni</name>
    <dbReference type="NCBI Taxonomy" id="6336"/>
    <lineage>
        <taxon>Eukaryota</taxon>
        <taxon>Metazoa</taxon>
        <taxon>Ecdysozoa</taxon>
        <taxon>Nematoda</taxon>
        <taxon>Enoplea</taxon>
        <taxon>Dorylaimia</taxon>
        <taxon>Trichinellida</taxon>
        <taxon>Trichinellidae</taxon>
        <taxon>Trichinella</taxon>
    </lineage>
</organism>
<reference evidence="3 4" key="1">
    <citation type="submission" date="2015-01" db="EMBL/GenBank/DDBJ databases">
        <title>Evolution of Trichinella species and genotypes.</title>
        <authorList>
            <person name="Korhonen P.K."/>
            <person name="Edoardo P."/>
            <person name="Giuseppe L.R."/>
            <person name="Gasser R.B."/>
        </authorList>
    </citation>
    <scope>NUCLEOTIDE SEQUENCE [LARGE SCALE GENOMIC DNA]</scope>
    <source>
        <strain evidence="3">ISS37</strain>
    </source>
</reference>
<accession>A0A0V0SE51</accession>
<name>A0A0V0SE51_9BILA</name>
<dbReference type="Gene3D" id="1.10.340.70">
    <property type="match status" value="1"/>
</dbReference>
<evidence type="ECO:0000256" key="1">
    <source>
        <dbReference type="ARBA" id="ARBA00012493"/>
    </source>
</evidence>
<dbReference type="PANTHER" id="PTHR37984:SF5">
    <property type="entry name" value="PROTEIN NYNRIN-LIKE"/>
    <property type="match status" value="1"/>
</dbReference>
<protein>
    <recommendedName>
        <fullName evidence="1">RNA-directed DNA polymerase</fullName>
        <ecNumber evidence="1">2.7.7.49</ecNumber>
    </recommendedName>
</protein>
<dbReference type="AlphaFoldDB" id="A0A0V0SE51"/>
<dbReference type="InterPro" id="IPR041588">
    <property type="entry name" value="Integrase_H2C2"/>
</dbReference>
<keyword evidence="4" id="KW-1185">Reference proteome</keyword>
<dbReference type="FunFam" id="1.10.340.70:FF:000001">
    <property type="entry name" value="Retrovirus-related Pol polyprotein from transposon gypsy-like Protein"/>
    <property type="match status" value="1"/>
</dbReference>
<evidence type="ECO:0000259" key="2">
    <source>
        <dbReference type="Pfam" id="PF17921"/>
    </source>
</evidence>